<dbReference type="GO" id="GO:0004425">
    <property type="term" value="F:indole-3-glycerol-phosphate synthase activity"/>
    <property type="evidence" value="ECO:0007669"/>
    <property type="project" value="UniProtKB-UniRule"/>
</dbReference>
<evidence type="ECO:0000256" key="1">
    <source>
        <dbReference type="ARBA" id="ARBA00001633"/>
    </source>
</evidence>
<keyword evidence="7 9" id="KW-0057">Aromatic amino acid biosynthesis</keyword>
<dbReference type="InterPro" id="IPR001468">
    <property type="entry name" value="Indole-3-GlycerolPSynthase_CS"/>
</dbReference>
<dbReference type="NCBIfam" id="NF001377">
    <property type="entry name" value="PRK00278.2-4"/>
    <property type="match status" value="1"/>
</dbReference>
<keyword evidence="5 9" id="KW-0210">Decarboxylase</keyword>
<keyword evidence="12" id="KW-1185">Reference proteome</keyword>
<dbReference type="UniPathway" id="UPA00035">
    <property type="reaction ID" value="UER00043"/>
</dbReference>
<dbReference type="PANTHER" id="PTHR22854:SF2">
    <property type="entry name" value="INDOLE-3-GLYCEROL-PHOSPHATE SYNTHASE"/>
    <property type="match status" value="1"/>
</dbReference>
<evidence type="ECO:0000256" key="7">
    <source>
        <dbReference type="ARBA" id="ARBA00023141"/>
    </source>
</evidence>
<gene>
    <name evidence="9" type="primary">trpC</name>
    <name evidence="11" type="ORF">EDD59_107102</name>
</gene>
<dbReference type="GO" id="GO:0000162">
    <property type="term" value="P:L-tryptophan biosynthetic process"/>
    <property type="evidence" value="ECO:0007669"/>
    <property type="project" value="UniProtKB-UniRule"/>
</dbReference>
<evidence type="ECO:0000256" key="8">
    <source>
        <dbReference type="ARBA" id="ARBA00023239"/>
    </source>
</evidence>
<dbReference type="EC" id="4.1.1.48" evidence="9"/>
<comment type="catalytic activity">
    <reaction evidence="1 9">
        <text>1-(2-carboxyphenylamino)-1-deoxy-D-ribulose 5-phosphate + H(+) = (1S,2R)-1-C-(indol-3-yl)glycerol 3-phosphate + CO2 + H2O</text>
        <dbReference type="Rhea" id="RHEA:23476"/>
        <dbReference type="ChEBI" id="CHEBI:15377"/>
        <dbReference type="ChEBI" id="CHEBI:15378"/>
        <dbReference type="ChEBI" id="CHEBI:16526"/>
        <dbReference type="ChEBI" id="CHEBI:58613"/>
        <dbReference type="ChEBI" id="CHEBI:58866"/>
        <dbReference type="EC" id="4.1.1.48"/>
    </reaction>
</comment>
<dbReference type="Proteomes" id="UP000295726">
    <property type="component" value="Unassembled WGS sequence"/>
</dbReference>
<evidence type="ECO:0000259" key="10">
    <source>
        <dbReference type="Pfam" id="PF00218"/>
    </source>
</evidence>
<dbReference type="Gene3D" id="3.20.20.70">
    <property type="entry name" value="Aldolase class I"/>
    <property type="match status" value="1"/>
</dbReference>
<comment type="caution">
    <text evidence="11">The sequence shown here is derived from an EMBL/GenBank/DDBJ whole genome shotgun (WGS) entry which is preliminary data.</text>
</comment>
<evidence type="ECO:0000313" key="12">
    <source>
        <dbReference type="Proteomes" id="UP000295726"/>
    </source>
</evidence>
<protein>
    <recommendedName>
        <fullName evidence="9">Indole-3-glycerol phosphate synthase</fullName>
        <shortName evidence="9">IGPS</shortName>
        <ecNumber evidence="9">4.1.1.48</ecNumber>
    </recommendedName>
</protein>
<keyword evidence="6 9" id="KW-0822">Tryptophan biosynthesis</keyword>
<dbReference type="Pfam" id="PF00218">
    <property type="entry name" value="IGPS"/>
    <property type="match status" value="1"/>
</dbReference>
<dbReference type="InterPro" id="IPR011060">
    <property type="entry name" value="RibuloseP-bd_barrel"/>
</dbReference>
<evidence type="ECO:0000256" key="9">
    <source>
        <dbReference type="HAMAP-Rule" id="MF_00134"/>
    </source>
</evidence>
<comment type="pathway">
    <text evidence="2 9">Amino-acid biosynthesis; L-tryptophan biosynthesis; L-tryptophan from chorismate: step 4/5.</text>
</comment>
<dbReference type="SUPFAM" id="SSF51366">
    <property type="entry name" value="Ribulose-phoshate binding barrel"/>
    <property type="match status" value="1"/>
</dbReference>
<evidence type="ECO:0000256" key="5">
    <source>
        <dbReference type="ARBA" id="ARBA00022793"/>
    </source>
</evidence>
<reference evidence="11 12" key="1">
    <citation type="submission" date="2019-03" db="EMBL/GenBank/DDBJ databases">
        <title>Genomic Encyclopedia of Type Strains, Phase IV (KMG-IV): sequencing the most valuable type-strain genomes for metagenomic binning, comparative biology and taxonomic classification.</title>
        <authorList>
            <person name="Goeker M."/>
        </authorList>
    </citation>
    <scope>NUCLEOTIDE SEQUENCE [LARGE SCALE GENOMIC DNA]</scope>
    <source>
        <strain evidence="11 12">DSM 29489</strain>
    </source>
</reference>
<dbReference type="RefSeq" id="WP_132380280.1">
    <property type="nucleotide sequence ID" value="NZ_DAIPCY010000130.1"/>
</dbReference>
<evidence type="ECO:0000256" key="6">
    <source>
        <dbReference type="ARBA" id="ARBA00022822"/>
    </source>
</evidence>
<keyword evidence="8 9" id="KW-0456">Lyase</keyword>
<dbReference type="PANTHER" id="PTHR22854">
    <property type="entry name" value="TRYPTOPHAN BIOSYNTHESIS PROTEIN"/>
    <property type="match status" value="1"/>
</dbReference>
<dbReference type="InterPro" id="IPR045186">
    <property type="entry name" value="Indole-3-glycerol_P_synth"/>
</dbReference>
<proteinExistence type="inferred from homology"/>
<dbReference type="FunFam" id="3.20.20.70:FF:000024">
    <property type="entry name" value="Indole-3-glycerol phosphate synthase"/>
    <property type="match status" value="1"/>
</dbReference>
<dbReference type="InterPro" id="IPR013798">
    <property type="entry name" value="Indole-3-glycerol_P_synth_dom"/>
</dbReference>
<dbReference type="GO" id="GO:0004640">
    <property type="term" value="F:phosphoribosylanthranilate isomerase activity"/>
    <property type="evidence" value="ECO:0007669"/>
    <property type="project" value="TreeGrafter"/>
</dbReference>
<name>A0A4R3K9V2_9FIRM</name>
<sequence>MILDEIAAKTRIRIAEKRKQVPEEELREKAYELALREKQKGNFVFPFEEALKEQGMSFICEVKKASPSKGIIAENFPYIGIAEEYEQAGASALSVLTEPFYFKGSDTFLEEISRRVKIPILRKDFTIDAYMLYEAKVMGASAVLLICAILMDEELKEYIKIAGELGLSALVETHTSEEVKRAVSCGAKIIGVNNRDLQTFQVDLYTSEGLRNLVPEHILYISESGIKTADDIRRLEKNRIDAVLIGETLMRSPNRQEKLEELKGVRPF</sequence>
<keyword evidence="4 9" id="KW-0028">Amino-acid biosynthesis</keyword>
<feature type="domain" description="Indole-3-glycerol phosphate synthase" evidence="10">
    <location>
        <begin position="3"/>
        <end position="262"/>
    </location>
</feature>
<evidence type="ECO:0000313" key="11">
    <source>
        <dbReference type="EMBL" id="TCS79846.1"/>
    </source>
</evidence>
<accession>A0A4R3K9V2</accession>
<evidence type="ECO:0000256" key="4">
    <source>
        <dbReference type="ARBA" id="ARBA00022605"/>
    </source>
</evidence>
<dbReference type="PROSITE" id="PS00614">
    <property type="entry name" value="IGPS"/>
    <property type="match status" value="1"/>
</dbReference>
<dbReference type="EMBL" id="SLZZ01000007">
    <property type="protein sequence ID" value="TCS79846.1"/>
    <property type="molecule type" value="Genomic_DNA"/>
</dbReference>
<organism evidence="11 12">
    <name type="scientific">Muricomes intestini</name>
    <dbReference type="NCBI Taxonomy" id="1796634"/>
    <lineage>
        <taxon>Bacteria</taxon>
        <taxon>Bacillati</taxon>
        <taxon>Bacillota</taxon>
        <taxon>Clostridia</taxon>
        <taxon>Lachnospirales</taxon>
        <taxon>Lachnospiraceae</taxon>
        <taxon>Muricomes</taxon>
    </lineage>
</organism>
<dbReference type="HAMAP" id="MF_00134_B">
    <property type="entry name" value="IGPS_B"/>
    <property type="match status" value="1"/>
</dbReference>
<evidence type="ECO:0000256" key="2">
    <source>
        <dbReference type="ARBA" id="ARBA00004696"/>
    </source>
</evidence>
<comment type="similarity">
    <text evidence="3 9">Belongs to the TrpC family.</text>
</comment>
<dbReference type="InterPro" id="IPR013785">
    <property type="entry name" value="Aldolase_TIM"/>
</dbReference>
<dbReference type="CDD" id="cd00331">
    <property type="entry name" value="IGPS"/>
    <property type="match status" value="1"/>
</dbReference>
<dbReference type="OrthoDB" id="9804217at2"/>
<evidence type="ECO:0000256" key="3">
    <source>
        <dbReference type="ARBA" id="ARBA00008737"/>
    </source>
</evidence>
<dbReference type="AlphaFoldDB" id="A0A4R3K9V2"/>